<reference evidence="1 2" key="1">
    <citation type="submission" date="2019-04" db="EMBL/GenBank/DDBJ databases">
        <title>Natronomonas sp. F20-122 a newhaloarchaeon isolated from a saline saltern of Isla Bacuta, Huelva, Spain.</title>
        <authorList>
            <person name="Duran-Viseras A."/>
            <person name="Sanchez-Porro C."/>
            <person name="Ventosa A."/>
        </authorList>
    </citation>
    <scope>NUCLEOTIDE SEQUENCE [LARGE SCALE GENOMIC DNA]</scope>
    <source>
        <strain evidence="1 2">F20-122</strain>
    </source>
</reference>
<dbReference type="EMBL" id="QKNX01000002">
    <property type="protein sequence ID" value="TKR26429.1"/>
    <property type="molecule type" value="Genomic_DNA"/>
</dbReference>
<accession>A0A4U5JJW9</accession>
<dbReference type="Proteomes" id="UP000308037">
    <property type="component" value="Unassembled WGS sequence"/>
</dbReference>
<dbReference type="OrthoDB" id="169463at2157"/>
<organism evidence="1 2">
    <name type="scientific">Natronomonas salsuginis</name>
    <dbReference type="NCBI Taxonomy" id="2217661"/>
    <lineage>
        <taxon>Archaea</taxon>
        <taxon>Methanobacteriati</taxon>
        <taxon>Methanobacteriota</taxon>
        <taxon>Stenosarchaea group</taxon>
        <taxon>Halobacteria</taxon>
        <taxon>Halobacteriales</taxon>
        <taxon>Natronomonadaceae</taxon>
        <taxon>Natronomonas</taxon>
    </lineage>
</organism>
<dbReference type="SUPFAM" id="SSF56281">
    <property type="entry name" value="Metallo-hydrolase/oxidoreductase"/>
    <property type="match status" value="1"/>
</dbReference>
<dbReference type="AlphaFoldDB" id="A0A4U5JJW9"/>
<dbReference type="RefSeq" id="WP_137276345.1">
    <property type="nucleotide sequence ID" value="NZ_QKNX01000002.1"/>
</dbReference>
<protein>
    <recommendedName>
        <fullName evidence="3">MBL fold metallo-hydrolase</fullName>
    </recommendedName>
</protein>
<dbReference type="Gene3D" id="3.60.15.10">
    <property type="entry name" value="Ribonuclease Z/Hydroxyacylglutathione hydrolase-like"/>
    <property type="match status" value="1"/>
</dbReference>
<evidence type="ECO:0000313" key="1">
    <source>
        <dbReference type="EMBL" id="TKR26429.1"/>
    </source>
</evidence>
<proteinExistence type="predicted"/>
<keyword evidence="2" id="KW-1185">Reference proteome</keyword>
<evidence type="ECO:0000313" key="2">
    <source>
        <dbReference type="Proteomes" id="UP000308037"/>
    </source>
</evidence>
<comment type="caution">
    <text evidence="1">The sequence shown here is derived from an EMBL/GenBank/DDBJ whole genome shotgun (WGS) entry which is preliminary data.</text>
</comment>
<sequence>MAMKGSGTGDLTVVDRFGGSVGWIAYPDETMQRASHAVESDGGLWLVDPVDAEGLDDLLAEYADPEGVVVLLDRHKRDAAAIATRHDVPVYVPEWMDGVVEKLDAPTRRFDRELADFDVIRLINNPLWQEAVLFDGETLVVPESLGTADYFRTAAEPLGVHPMLRLLPPKTLRSYDPDRLLVGHGDGIAENVGRTIRRAIDGSRRNAMALYAKSVRELLGGR</sequence>
<evidence type="ECO:0008006" key="3">
    <source>
        <dbReference type="Google" id="ProtNLM"/>
    </source>
</evidence>
<gene>
    <name evidence="1" type="ORF">DM868_08065</name>
</gene>
<dbReference type="InterPro" id="IPR036866">
    <property type="entry name" value="RibonucZ/Hydroxyglut_hydro"/>
</dbReference>
<name>A0A4U5JJW9_9EURY</name>